<gene>
    <name evidence="2" type="ORF">SAMN06264855_10445</name>
</gene>
<keyword evidence="1" id="KW-0472">Membrane</keyword>
<dbReference type="InterPro" id="IPR058328">
    <property type="entry name" value="DUF8015"/>
</dbReference>
<name>A0A238VTB9_HALVU</name>
<evidence type="ECO:0000313" key="3">
    <source>
        <dbReference type="Proteomes" id="UP000198397"/>
    </source>
</evidence>
<dbReference type="EMBL" id="FZNQ01000004">
    <property type="protein sequence ID" value="SNR37488.1"/>
    <property type="molecule type" value="Genomic_DNA"/>
</dbReference>
<dbReference type="Pfam" id="PF26047">
    <property type="entry name" value="DUF8015"/>
    <property type="match status" value="1"/>
</dbReference>
<dbReference type="Proteomes" id="UP000198397">
    <property type="component" value="Unassembled WGS sequence"/>
</dbReference>
<feature type="transmembrane region" description="Helical" evidence="1">
    <location>
        <begin position="20"/>
        <end position="41"/>
    </location>
</feature>
<evidence type="ECO:0000256" key="1">
    <source>
        <dbReference type="SAM" id="Phobius"/>
    </source>
</evidence>
<protein>
    <submittedName>
        <fullName evidence="2">Uncharacterized protein</fullName>
    </submittedName>
</protein>
<dbReference type="AlphaFoldDB" id="A0A238VTB9"/>
<feature type="transmembrane region" description="Helical" evidence="1">
    <location>
        <begin position="47"/>
        <end position="66"/>
    </location>
</feature>
<keyword evidence="1" id="KW-1133">Transmembrane helix</keyword>
<evidence type="ECO:0000313" key="2">
    <source>
        <dbReference type="EMBL" id="SNR37488.1"/>
    </source>
</evidence>
<reference evidence="2 3" key="1">
    <citation type="submission" date="2017-06" db="EMBL/GenBank/DDBJ databases">
        <authorList>
            <person name="Kim H.J."/>
            <person name="Triplett B.A."/>
        </authorList>
    </citation>
    <scope>NUCLEOTIDE SEQUENCE [LARGE SCALE GENOMIC DNA]</scope>
    <source>
        <strain evidence="2 3">DSM 8800</strain>
    </source>
</reference>
<keyword evidence="3" id="KW-1185">Reference proteome</keyword>
<accession>A0A238VTB9</accession>
<keyword evidence="1" id="KW-0812">Transmembrane</keyword>
<sequence>MGNVYNNPTHSIECIMTGYYDYVLGLIPAVLIGITAVLTLVGLSTPFAVSVGAIIAVGLMGHAMFVKGPVVDVGAPTNHTDGANGTHPGTGTSD</sequence>
<proteinExistence type="predicted"/>
<organism evidence="2 3">
    <name type="scientific">Halorubrum vacuolatum</name>
    <name type="common">Natronobacterium vacuolatum</name>
    <dbReference type="NCBI Taxonomy" id="63740"/>
    <lineage>
        <taxon>Archaea</taxon>
        <taxon>Methanobacteriati</taxon>
        <taxon>Methanobacteriota</taxon>
        <taxon>Stenosarchaea group</taxon>
        <taxon>Halobacteria</taxon>
        <taxon>Halobacteriales</taxon>
        <taxon>Haloferacaceae</taxon>
        <taxon>Halorubrum</taxon>
    </lineage>
</organism>